<feature type="compositionally biased region" description="Low complexity" evidence="1">
    <location>
        <begin position="662"/>
        <end position="685"/>
    </location>
</feature>
<name>A0ABN0VG26_9ACTN</name>
<accession>A0ABN0VG26</accession>
<keyword evidence="4" id="KW-1185">Reference proteome</keyword>
<dbReference type="InterPro" id="IPR036388">
    <property type="entry name" value="WH-like_DNA-bd_sf"/>
</dbReference>
<feature type="compositionally biased region" description="Basic and acidic residues" evidence="1">
    <location>
        <begin position="167"/>
        <end position="181"/>
    </location>
</feature>
<evidence type="ECO:0000313" key="4">
    <source>
        <dbReference type="Proteomes" id="UP001501867"/>
    </source>
</evidence>
<dbReference type="EMBL" id="BAAABV010000018">
    <property type="protein sequence ID" value="GAA0297403.1"/>
    <property type="molecule type" value="Genomic_DNA"/>
</dbReference>
<feature type="compositionally biased region" description="Low complexity" evidence="1">
    <location>
        <begin position="183"/>
        <end position="208"/>
    </location>
</feature>
<feature type="compositionally biased region" description="Pro residues" evidence="1">
    <location>
        <begin position="686"/>
        <end position="698"/>
    </location>
</feature>
<reference evidence="3 4" key="1">
    <citation type="journal article" date="2019" name="Int. J. Syst. Evol. Microbiol.">
        <title>The Global Catalogue of Microorganisms (GCM) 10K type strain sequencing project: providing services to taxonomists for standard genome sequencing and annotation.</title>
        <authorList>
            <consortium name="The Broad Institute Genomics Platform"/>
            <consortium name="The Broad Institute Genome Sequencing Center for Infectious Disease"/>
            <person name="Wu L."/>
            <person name="Ma J."/>
        </authorList>
    </citation>
    <scope>NUCLEOTIDE SEQUENCE [LARGE SCALE GENOMIC DNA]</scope>
    <source>
        <strain evidence="3 4">JCM 4505</strain>
    </source>
</reference>
<feature type="domain" description="HTH iclR-type" evidence="2">
    <location>
        <begin position="510"/>
        <end position="546"/>
    </location>
</feature>
<feature type="compositionally biased region" description="Basic and acidic residues" evidence="1">
    <location>
        <begin position="226"/>
        <end position="235"/>
    </location>
</feature>
<sequence length="717" mass="76037">MHLTATRLGGQRLLPWDLDASRYGAGAARSDALTVARIAAFAGIWAVPVRSGPGGGRHVWLAAEEPLPRALVERLTALARELKARGVLRTVDVTPWTNPATGGMRVPGSAHRLGGYAELAEHGVEDAIGLLSTGSPVASFHEFADHLEALAGAPGGPVASHRPAARPAERTRPQERTRPGTDARPVPARRYGPARRPGAASPALPPSVRQGPAAGAPRPVCADADGMPHLRGDRRTPAAGTWLRLRTPLAPEADHSAVCFSVLLGLALAGYRHADVAALLRSPQDTPGLEALRTERGAGGARHPRTADATARLLERQWLHAVHRAARLPAPAPGAAAPARREAAAAVADLLDRIEEAGPQRWSRPSGPADLAVLRSWALLAVTAGSPRVDLDVRRAGQLSGYSHQTANAAIHRLIDDGWLREEVPAAPGRRQHARTLALAGAHRCTGRPHHTCAVAPRSAPHPPTQGTAPGTAPGHALGRALRGVQREAASDLWSELGHHCFRTYAQLRNGACTSGRLAQRTGYVPATVRRHLRRLAACGLVERDGRGRWARVAGRGALARAARASSCHGRGARRAARAARDVAVYRRWLEERRWLRTPRRDRRGAESRRPYPRLPDGRPDHARARSEEAARLGPAALPVAGSDTSGERPPVGRRFTPGNPAAPTAPARRLTSPPAEPAAPDAPVAAPPAGQPPPWPPRTSGRSGRSRRSRGPADPC</sequence>
<dbReference type="Proteomes" id="UP001501867">
    <property type="component" value="Unassembled WGS sequence"/>
</dbReference>
<evidence type="ECO:0000256" key="1">
    <source>
        <dbReference type="SAM" id="MobiDB-lite"/>
    </source>
</evidence>
<feature type="compositionally biased region" description="Basic and acidic residues" evidence="1">
    <location>
        <begin position="604"/>
        <end position="631"/>
    </location>
</feature>
<dbReference type="SUPFAM" id="SSF46785">
    <property type="entry name" value="Winged helix' DNA-binding domain"/>
    <property type="match status" value="1"/>
</dbReference>
<evidence type="ECO:0000259" key="2">
    <source>
        <dbReference type="Pfam" id="PF09339"/>
    </source>
</evidence>
<dbReference type="InterPro" id="IPR005471">
    <property type="entry name" value="Tscrpt_reg_IclR_N"/>
</dbReference>
<dbReference type="CDD" id="cd00090">
    <property type="entry name" value="HTH_ARSR"/>
    <property type="match status" value="1"/>
</dbReference>
<dbReference type="InterPro" id="IPR011991">
    <property type="entry name" value="ArsR-like_HTH"/>
</dbReference>
<evidence type="ECO:0000313" key="3">
    <source>
        <dbReference type="EMBL" id="GAA0297403.1"/>
    </source>
</evidence>
<proteinExistence type="predicted"/>
<protein>
    <recommendedName>
        <fullName evidence="2">HTH iclR-type domain-containing protein</fullName>
    </recommendedName>
</protein>
<dbReference type="InterPro" id="IPR036390">
    <property type="entry name" value="WH_DNA-bd_sf"/>
</dbReference>
<feature type="region of interest" description="Disordered" evidence="1">
    <location>
        <begin position="151"/>
        <end position="235"/>
    </location>
</feature>
<comment type="caution">
    <text evidence="3">The sequence shown here is derived from an EMBL/GenBank/DDBJ whole genome shotgun (WGS) entry which is preliminary data.</text>
</comment>
<dbReference type="Gene3D" id="1.10.10.10">
    <property type="entry name" value="Winged helix-like DNA-binding domain superfamily/Winged helix DNA-binding domain"/>
    <property type="match status" value="1"/>
</dbReference>
<feature type="compositionally biased region" description="Low complexity" evidence="1">
    <location>
        <begin position="465"/>
        <end position="476"/>
    </location>
</feature>
<dbReference type="Pfam" id="PF09339">
    <property type="entry name" value="HTH_IclR"/>
    <property type="match status" value="1"/>
</dbReference>
<feature type="region of interest" description="Disordered" evidence="1">
    <location>
        <begin position="456"/>
        <end position="476"/>
    </location>
</feature>
<feature type="region of interest" description="Disordered" evidence="1">
    <location>
        <begin position="601"/>
        <end position="717"/>
    </location>
</feature>
<gene>
    <name evidence="3" type="ORF">GCM10010302_40050</name>
</gene>
<organism evidence="3 4">
    <name type="scientific">Streptomyces polychromogenes</name>
    <dbReference type="NCBI Taxonomy" id="67342"/>
    <lineage>
        <taxon>Bacteria</taxon>
        <taxon>Bacillati</taxon>
        <taxon>Actinomycetota</taxon>
        <taxon>Actinomycetes</taxon>
        <taxon>Kitasatosporales</taxon>
        <taxon>Streptomycetaceae</taxon>
        <taxon>Streptomyces</taxon>
    </lineage>
</organism>